<reference evidence="1 2" key="1">
    <citation type="journal article" date="2018" name="Nat. Biotechnol.">
        <title>A standardized bacterial taxonomy based on genome phylogeny substantially revises the tree of life.</title>
        <authorList>
            <person name="Parks D.H."/>
            <person name="Chuvochina M."/>
            <person name="Waite D.W."/>
            <person name="Rinke C."/>
            <person name="Skarshewski A."/>
            <person name="Chaumeil P.A."/>
            <person name="Hugenholtz P."/>
        </authorList>
    </citation>
    <scope>NUCLEOTIDE SEQUENCE [LARGE SCALE GENOMIC DNA]</scope>
    <source>
        <strain evidence="1">UBA10707</strain>
    </source>
</reference>
<proteinExistence type="predicted"/>
<dbReference type="Proteomes" id="UP000264036">
    <property type="component" value="Unassembled WGS sequence"/>
</dbReference>
<evidence type="ECO:0000313" key="1">
    <source>
        <dbReference type="EMBL" id="HBP29407.1"/>
    </source>
</evidence>
<dbReference type="AlphaFoldDB" id="A0A356LEI2"/>
<evidence type="ECO:0000313" key="2">
    <source>
        <dbReference type="Proteomes" id="UP000264036"/>
    </source>
</evidence>
<protein>
    <submittedName>
        <fullName evidence="1">Uncharacterized protein</fullName>
    </submittedName>
</protein>
<dbReference type="EMBL" id="DOEK01000021">
    <property type="protein sequence ID" value="HBP29407.1"/>
    <property type="molecule type" value="Genomic_DNA"/>
</dbReference>
<sequence>MIAQKANDDLDIAAQQDNHSCYIDSPGSKCRSADTVPSGDIWNRLTLNCKLAHIAGCENVENESKPLSF</sequence>
<gene>
    <name evidence="1" type="ORF">DD666_08325</name>
</gene>
<organism evidence="1 2">
    <name type="scientific">Advenella kashmirensis</name>
    <dbReference type="NCBI Taxonomy" id="310575"/>
    <lineage>
        <taxon>Bacteria</taxon>
        <taxon>Pseudomonadati</taxon>
        <taxon>Pseudomonadota</taxon>
        <taxon>Betaproteobacteria</taxon>
        <taxon>Burkholderiales</taxon>
        <taxon>Alcaligenaceae</taxon>
    </lineage>
</organism>
<name>A0A356LEI2_9BURK</name>
<accession>A0A356LEI2</accession>
<comment type="caution">
    <text evidence="1">The sequence shown here is derived from an EMBL/GenBank/DDBJ whole genome shotgun (WGS) entry which is preliminary data.</text>
</comment>